<dbReference type="EMBL" id="KV419486">
    <property type="protein sequence ID" value="KZS86547.1"/>
    <property type="molecule type" value="Genomic_DNA"/>
</dbReference>
<gene>
    <name evidence="4" type="ORF">SISNIDRAFT_491857</name>
</gene>
<keyword evidence="2" id="KW-1133">Transmembrane helix</keyword>
<feature type="domain" description="DUF6535" evidence="3">
    <location>
        <begin position="101"/>
        <end position="255"/>
    </location>
</feature>
<feature type="compositionally biased region" description="Polar residues" evidence="1">
    <location>
        <begin position="9"/>
        <end position="18"/>
    </location>
</feature>
<evidence type="ECO:0000256" key="1">
    <source>
        <dbReference type="SAM" id="MobiDB-lite"/>
    </source>
</evidence>
<reference evidence="4 5" key="1">
    <citation type="journal article" date="2016" name="Mol. Biol. Evol.">
        <title>Comparative Genomics of Early-Diverging Mushroom-Forming Fungi Provides Insights into the Origins of Lignocellulose Decay Capabilities.</title>
        <authorList>
            <person name="Nagy L.G."/>
            <person name="Riley R."/>
            <person name="Tritt A."/>
            <person name="Adam C."/>
            <person name="Daum C."/>
            <person name="Floudas D."/>
            <person name="Sun H."/>
            <person name="Yadav J.S."/>
            <person name="Pangilinan J."/>
            <person name="Larsson K.H."/>
            <person name="Matsuura K."/>
            <person name="Barry K."/>
            <person name="Labutti K."/>
            <person name="Kuo R."/>
            <person name="Ohm R.A."/>
            <person name="Bhattacharya S.S."/>
            <person name="Shirouzu T."/>
            <person name="Yoshinaga Y."/>
            <person name="Martin F.M."/>
            <person name="Grigoriev I.V."/>
            <person name="Hibbett D.S."/>
        </authorList>
    </citation>
    <scope>NUCLEOTIDE SEQUENCE [LARGE SCALE GENOMIC DNA]</scope>
    <source>
        <strain evidence="4 5">HHB9708</strain>
    </source>
</reference>
<feature type="region of interest" description="Disordered" evidence="1">
    <location>
        <begin position="146"/>
        <end position="165"/>
    </location>
</feature>
<dbReference type="InterPro" id="IPR045338">
    <property type="entry name" value="DUF6535"/>
</dbReference>
<evidence type="ECO:0000313" key="4">
    <source>
        <dbReference type="EMBL" id="KZS86547.1"/>
    </source>
</evidence>
<name>A0A164MB56_9AGAM</name>
<feature type="transmembrane region" description="Helical" evidence="2">
    <location>
        <begin position="174"/>
        <end position="193"/>
    </location>
</feature>
<feature type="transmembrane region" description="Helical" evidence="2">
    <location>
        <begin position="114"/>
        <end position="135"/>
    </location>
</feature>
<feature type="transmembrane region" description="Helical" evidence="2">
    <location>
        <begin position="266"/>
        <end position="286"/>
    </location>
</feature>
<evidence type="ECO:0000313" key="5">
    <source>
        <dbReference type="Proteomes" id="UP000076722"/>
    </source>
</evidence>
<proteinExistence type="predicted"/>
<dbReference type="AlphaFoldDB" id="A0A164MB56"/>
<accession>A0A164MB56</accession>
<keyword evidence="5" id="KW-1185">Reference proteome</keyword>
<evidence type="ECO:0000256" key="2">
    <source>
        <dbReference type="SAM" id="Phobius"/>
    </source>
</evidence>
<feature type="region of interest" description="Disordered" evidence="1">
    <location>
        <begin position="1"/>
        <end position="22"/>
    </location>
</feature>
<evidence type="ECO:0000259" key="3">
    <source>
        <dbReference type="Pfam" id="PF20153"/>
    </source>
</evidence>
<feature type="compositionally biased region" description="Low complexity" evidence="1">
    <location>
        <begin position="146"/>
        <end position="159"/>
    </location>
</feature>
<keyword evidence="2" id="KW-0472">Membrane</keyword>
<dbReference type="Proteomes" id="UP000076722">
    <property type="component" value="Unassembled WGS sequence"/>
</dbReference>
<keyword evidence="2" id="KW-0812">Transmembrane</keyword>
<sequence>MSEPLPPTESASQESGTPNVDHDRSTIALMTNQFGALLEAVKELNVTMGAQKTTMEGVKSTLIEHGAKFDVLIKDALKNDQPYDEKALDDESTCLALYDIVMAKTKEKAEEWNGTIDVTLIFIALFSAVLTAFLVPATQALLPNFSDSETSGNSTSTSSQGPPLPPKSAEAVCALYHLSLITAIIIAVLCALGRQWVRKLTTKPKLNSWRERTLWHMHRMKRAEGWLRALMEVLYWFLLLSIGLFMSAILYQLWNLSTSFEERATILVATWGVGVVLVSGIAVTMVGTTYHAVRYEASVFEGVVSRAIIGDIDLGLVKGLKSGYRQIRKSISRGWRKIGGVALMERLKGGRKTTRQSLWIMREESRSTDKSSDTFSWRRRRRAAEALRKTFDWMKTFRIKVNRHSEDELMNAYYELLADTSDPILLERAAASFCYRDWVLYGEGSIDQLKKALDRLMATDTSFRVRETVNAQFSRFSTWIPVRRREIEEKREFRAYADRWAREGDEFFMARSKTREEEAKKDEEEERRTIQLTNFLLSQRKDKISPSFTPTWENCADILDLLSLPIDKFVAKCLCIDDHNNNLGKHHSIFHVSVEHCFRLLSANKFDDVTRIVSHVDLFPAVRSFVLAHSYDSRYDRVFRLIISDRRSDVLRFLTEFLSPPRDWSHVNPGNASSVFLIAAGFPPQFPSDLDLSPIIAHIARHPPWWNWREASEALIACLGQCNISTLSDPASVYYFLQQCVHLELSPPEWRPKDAIRRASSETRDAASILLHRHKAFFAPFIIPLPPSPPLTPSDNAISLNGHNSDLDFPLLSDSVDIPDAVPSLPIDTLDDSTTVITSVALDRPGLPSSSSTSHADIHHVINMTDTVL</sequence>
<organism evidence="4 5">
    <name type="scientific">Sistotremastrum niveocremeum HHB9708</name>
    <dbReference type="NCBI Taxonomy" id="1314777"/>
    <lineage>
        <taxon>Eukaryota</taxon>
        <taxon>Fungi</taxon>
        <taxon>Dikarya</taxon>
        <taxon>Basidiomycota</taxon>
        <taxon>Agaricomycotina</taxon>
        <taxon>Agaricomycetes</taxon>
        <taxon>Sistotremastrales</taxon>
        <taxon>Sistotremastraceae</taxon>
        <taxon>Sertulicium</taxon>
        <taxon>Sertulicium niveocremeum</taxon>
    </lineage>
</organism>
<feature type="transmembrane region" description="Helical" evidence="2">
    <location>
        <begin position="229"/>
        <end position="254"/>
    </location>
</feature>
<protein>
    <recommendedName>
        <fullName evidence="3">DUF6535 domain-containing protein</fullName>
    </recommendedName>
</protein>
<dbReference type="Pfam" id="PF20153">
    <property type="entry name" value="DUF6535"/>
    <property type="match status" value="1"/>
</dbReference>